<dbReference type="Proteomes" id="UP000464495">
    <property type="component" value="Chromosome"/>
</dbReference>
<name>A0A6P1T239_9RHOB</name>
<reference evidence="1 2" key="1">
    <citation type="submission" date="2019-12" db="EMBL/GenBank/DDBJ databases">
        <title>Complete genome sequence of Algicella marina strain 9Alg 56(T) isolated from the red alga Tichocarpus crinitus.</title>
        <authorList>
            <person name="Kim S.-G."/>
            <person name="Nedashkovskaya O.I."/>
        </authorList>
    </citation>
    <scope>NUCLEOTIDE SEQUENCE [LARGE SCALE GENOMIC DNA]</scope>
    <source>
        <strain evidence="1 2">9Alg 56</strain>
    </source>
</reference>
<dbReference type="AlphaFoldDB" id="A0A6P1T239"/>
<dbReference type="KEGG" id="amaq:GO499_13180"/>
<dbReference type="EMBL" id="CP046620">
    <property type="protein sequence ID" value="QHQ36057.1"/>
    <property type="molecule type" value="Genomic_DNA"/>
</dbReference>
<sequence length="563" mass="60552">MHDAELRLAEIACEPMGRKATLGGTMLRLKFPFRARPKSPPRDEGVIIEFVFRVGSRHLCVFGAGVPDGFEGITLQSGRAELRPTLLEWHRRVALSPPRQGFVAVFETDAEAAGEFRIGLAGRTQQISDTRLSEDALAFADKAADVSLNHFLMLIAVRHLPPAPAALAAAVLARVRQKERRLLEFPEAAFCLERVRGNPTNGCGIVTGWHLAAPGSAALPMLVAVGASGIVPVTALARALGRQDLAPYRPRYEVSGQDGYCGTFALGGAAKDVVVVGLAAAQGGYRRLFRMAEHADGTSLAIEMVRLRNQLQDESRIARLEAGLALPLPEVSPEVLAGTPPDGAVRTLLLLDHDCDDADIRDVLRVYADMLPPAPTRIQVLRASGSGTLRQAAVGALREGGLDGAEMLEPSYRLPSTEMEGAERLVFARSSALLQCADPAFPVAMLGHDEAAAGALFHRQLARGEATPDLPLLLAGALPMIAAFRVEALRRVQSAIPDSFATLEGQLLAAMAVMGRAGRLRYRVETVPDFLRGRRSGDASERHENTRLFARDLELLGAAMERH</sequence>
<evidence type="ECO:0000313" key="2">
    <source>
        <dbReference type="Proteomes" id="UP000464495"/>
    </source>
</evidence>
<gene>
    <name evidence="1" type="ORF">GO499_13180</name>
</gene>
<dbReference type="RefSeq" id="WP_161862612.1">
    <property type="nucleotide sequence ID" value="NZ_CP046620.1"/>
</dbReference>
<organism evidence="1 2">
    <name type="scientific">Algicella marina</name>
    <dbReference type="NCBI Taxonomy" id="2683284"/>
    <lineage>
        <taxon>Bacteria</taxon>
        <taxon>Pseudomonadati</taxon>
        <taxon>Pseudomonadota</taxon>
        <taxon>Alphaproteobacteria</taxon>
        <taxon>Rhodobacterales</taxon>
        <taxon>Paracoccaceae</taxon>
        <taxon>Algicella</taxon>
    </lineage>
</organism>
<evidence type="ECO:0000313" key="1">
    <source>
        <dbReference type="EMBL" id="QHQ36057.1"/>
    </source>
</evidence>
<accession>A0A6P1T239</accession>
<proteinExistence type="predicted"/>
<keyword evidence="2" id="KW-1185">Reference proteome</keyword>
<protein>
    <submittedName>
        <fullName evidence="1">Uncharacterized protein</fullName>
    </submittedName>
</protein>